<comment type="subcellular location">
    <subcellularLocation>
        <location evidence="3">Endoplasmic reticulum membrane</location>
        <topology evidence="3">Peripheral membrane protein</topology>
    </subcellularLocation>
    <subcellularLocation>
        <location evidence="2">Microsome membrane</location>
        <topology evidence="2">Peripheral membrane protein</topology>
    </subcellularLocation>
</comment>
<evidence type="ECO:0000313" key="15">
    <source>
        <dbReference type="EMBL" id="KAJ4943053.1"/>
    </source>
</evidence>
<dbReference type="InterPro" id="IPR017972">
    <property type="entry name" value="Cyt_P450_CS"/>
</dbReference>
<keyword evidence="7" id="KW-0256">Endoplasmic reticulum</keyword>
<dbReference type="GO" id="GO:0005789">
    <property type="term" value="C:endoplasmic reticulum membrane"/>
    <property type="evidence" value="ECO:0007669"/>
    <property type="project" value="UniProtKB-SubCell"/>
</dbReference>
<keyword evidence="12" id="KW-0472">Membrane</keyword>
<evidence type="ECO:0000256" key="14">
    <source>
        <dbReference type="RuleBase" id="RU000461"/>
    </source>
</evidence>
<keyword evidence="9 14" id="KW-0560">Oxidoreductase</keyword>
<dbReference type="PRINTS" id="PR00463">
    <property type="entry name" value="EP450I"/>
</dbReference>
<keyword evidence="11 14" id="KW-0503">Monooxygenase</keyword>
<organism evidence="15 16">
    <name type="scientific">Pogonophryne albipinna</name>
    <dbReference type="NCBI Taxonomy" id="1090488"/>
    <lineage>
        <taxon>Eukaryota</taxon>
        <taxon>Metazoa</taxon>
        <taxon>Chordata</taxon>
        <taxon>Craniata</taxon>
        <taxon>Vertebrata</taxon>
        <taxon>Euteleostomi</taxon>
        <taxon>Actinopterygii</taxon>
        <taxon>Neopterygii</taxon>
        <taxon>Teleostei</taxon>
        <taxon>Neoteleostei</taxon>
        <taxon>Acanthomorphata</taxon>
        <taxon>Eupercaria</taxon>
        <taxon>Perciformes</taxon>
        <taxon>Notothenioidei</taxon>
        <taxon>Pogonophryne</taxon>
    </lineage>
</organism>
<dbReference type="PANTHER" id="PTHR24300:SF177">
    <property type="entry name" value="CYTOCHROME P450 2J2"/>
    <property type="match status" value="1"/>
</dbReference>
<dbReference type="AlphaFoldDB" id="A0AAD6BHU4"/>
<evidence type="ECO:0000256" key="6">
    <source>
        <dbReference type="ARBA" id="ARBA00022723"/>
    </source>
</evidence>
<proteinExistence type="inferred from homology"/>
<dbReference type="FunFam" id="1.10.630.10:FF:000238">
    <property type="entry name" value="Cytochrome P450 2A6"/>
    <property type="match status" value="1"/>
</dbReference>
<evidence type="ECO:0000256" key="4">
    <source>
        <dbReference type="ARBA" id="ARBA00010617"/>
    </source>
</evidence>
<evidence type="ECO:0000256" key="11">
    <source>
        <dbReference type="ARBA" id="ARBA00023033"/>
    </source>
</evidence>
<evidence type="ECO:0000256" key="8">
    <source>
        <dbReference type="ARBA" id="ARBA00022848"/>
    </source>
</evidence>
<keyword evidence="16" id="KW-1185">Reference proteome</keyword>
<evidence type="ECO:0000256" key="10">
    <source>
        <dbReference type="ARBA" id="ARBA00023004"/>
    </source>
</evidence>
<keyword evidence="5 13" id="KW-0349">Heme</keyword>
<reference evidence="15" key="1">
    <citation type="submission" date="2022-11" db="EMBL/GenBank/DDBJ databases">
        <title>Chromosome-level genome of Pogonophryne albipinna.</title>
        <authorList>
            <person name="Jo E."/>
        </authorList>
    </citation>
    <scope>NUCLEOTIDE SEQUENCE</scope>
    <source>
        <strain evidence="15">SGF0006</strain>
        <tissue evidence="15">Muscle</tissue>
    </source>
</reference>
<dbReference type="GO" id="GO:0016712">
    <property type="term" value="F:oxidoreductase activity, acting on paired donors, with incorporation or reduction of molecular oxygen, reduced flavin or flavoprotein as one donor, and incorporation of one atom of oxygen"/>
    <property type="evidence" value="ECO:0007669"/>
    <property type="project" value="TreeGrafter"/>
</dbReference>
<comment type="similarity">
    <text evidence="4 14">Belongs to the cytochrome P450 family.</text>
</comment>
<protein>
    <submittedName>
        <fullName evidence="15">Uncharacterized protein</fullName>
    </submittedName>
</protein>
<dbReference type="GO" id="GO:0020037">
    <property type="term" value="F:heme binding"/>
    <property type="evidence" value="ECO:0007669"/>
    <property type="project" value="InterPro"/>
</dbReference>
<evidence type="ECO:0000256" key="2">
    <source>
        <dbReference type="ARBA" id="ARBA00004174"/>
    </source>
</evidence>
<sequence length="589" mass="66463">MALPIVGSFFSVDSKHPYMYFTKLADVYGSVFSVRLGGNTMVFVSGYKMVKEALVSQADNFVDRPHNEMANRFYSGNKNGLFASNGETWKRQRRFALSTLRTFGVGKNTMEQSICEEIRHLQEEIEKEKGQPFSPAGLFNNAVSNIICQLVMGKRFDYSDHNFQIMLNYLSEIVMLEGSVWGTLADVYGSVFSVRLGGNTMVFVSGYKMVKEALVSQADNFVDRPHNEIANRFYSGNKSGLFVSNGETWKRQRRFALSTLRTFGVGKNTMEQSICEEIRHLQEEIEKEKGQPFSPAGLFNNAVSNIICQLGSVWGTLYDSFPTLMKHLPGPHNKMFSNFDAIRDFLSLEVKNHKKDLDRSDPRDYIDTFLIEMEKNKDSDLGFTETNLALCSLDLFLAGTETTSTTLQWALVYLIKYPDIQEKVKAEIDRVIGHNRQPSMADRPNLPYTEAVIHEIMRMGNIVPLNGLRMAAKDTTLGDYFIPKGTTLMPILTSVLFDKTEWETPDTFNPGHFLDAEGKFVKREALMAFSAGKRVCLGEGLAKMELFLFFVGLLQKFSFSVPDGVELSTEGVTGVTRVPHPFKVYAKAR</sequence>
<evidence type="ECO:0000256" key="1">
    <source>
        <dbReference type="ARBA" id="ARBA00001971"/>
    </source>
</evidence>
<keyword evidence="8" id="KW-0492">Microsome</keyword>
<dbReference type="InterPro" id="IPR036396">
    <property type="entry name" value="Cyt_P450_sf"/>
</dbReference>
<evidence type="ECO:0000256" key="12">
    <source>
        <dbReference type="ARBA" id="ARBA00023136"/>
    </source>
</evidence>
<gene>
    <name evidence="15" type="ORF">JOQ06_005562</name>
</gene>
<dbReference type="PANTHER" id="PTHR24300">
    <property type="entry name" value="CYTOCHROME P450 508A4-RELATED"/>
    <property type="match status" value="1"/>
</dbReference>
<dbReference type="GO" id="GO:0006082">
    <property type="term" value="P:organic acid metabolic process"/>
    <property type="evidence" value="ECO:0007669"/>
    <property type="project" value="TreeGrafter"/>
</dbReference>
<dbReference type="EMBL" id="JAPTMU010000005">
    <property type="protein sequence ID" value="KAJ4943053.1"/>
    <property type="molecule type" value="Genomic_DNA"/>
</dbReference>
<dbReference type="PROSITE" id="PS00086">
    <property type="entry name" value="CYTOCHROME_P450"/>
    <property type="match status" value="1"/>
</dbReference>
<dbReference type="InterPro" id="IPR001128">
    <property type="entry name" value="Cyt_P450"/>
</dbReference>
<dbReference type="PRINTS" id="PR00385">
    <property type="entry name" value="P450"/>
</dbReference>
<evidence type="ECO:0000256" key="9">
    <source>
        <dbReference type="ARBA" id="ARBA00023002"/>
    </source>
</evidence>
<comment type="caution">
    <text evidence="15">The sequence shown here is derived from an EMBL/GenBank/DDBJ whole genome shotgun (WGS) entry which is preliminary data.</text>
</comment>
<keyword evidence="6 13" id="KW-0479">Metal-binding</keyword>
<dbReference type="GO" id="GO:0005506">
    <property type="term" value="F:iron ion binding"/>
    <property type="evidence" value="ECO:0007669"/>
    <property type="project" value="InterPro"/>
</dbReference>
<dbReference type="SUPFAM" id="SSF48264">
    <property type="entry name" value="Cytochrome P450"/>
    <property type="match status" value="2"/>
</dbReference>
<dbReference type="InterPro" id="IPR002401">
    <property type="entry name" value="Cyt_P450_E_grp-I"/>
</dbReference>
<feature type="binding site" description="axial binding residue" evidence="13">
    <location>
        <position position="536"/>
    </location>
    <ligand>
        <name>heme</name>
        <dbReference type="ChEBI" id="CHEBI:30413"/>
    </ligand>
    <ligandPart>
        <name>Fe</name>
        <dbReference type="ChEBI" id="CHEBI:18248"/>
    </ligandPart>
</feature>
<dbReference type="InterPro" id="IPR050182">
    <property type="entry name" value="Cytochrome_P450_fam2"/>
</dbReference>
<dbReference type="Pfam" id="PF00067">
    <property type="entry name" value="p450"/>
    <property type="match status" value="3"/>
</dbReference>
<keyword evidence="10 13" id="KW-0408">Iron</keyword>
<evidence type="ECO:0000256" key="7">
    <source>
        <dbReference type="ARBA" id="ARBA00022824"/>
    </source>
</evidence>
<comment type="cofactor">
    <cofactor evidence="1 13">
        <name>heme</name>
        <dbReference type="ChEBI" id="CHEBI:30413"/>
    </cofactor>
</comment>
<evidence type="ECO:0000256" key="3">
    <source>
        <dbReference type="ARBA" id="ARBA00004406"/>
    </source>
</evidence>
<evidence type="ECO:0000256" key="13">
    <source>
        <dbReference type="PIRSR" id="PIRSR602401-1"/>
    </source>
</evidence>
<dbReference type="Gene3D" id="1.10.630.10">
    <property type="entry name" value="Cytochrome P450"/>
    <property type="match status" value="2"/>
</dbReference>
<evidence type="ECO:0000256" key="5">
    <source>
        <dbReference type="ARBA" id="ARBA00022617"/>
    </source>
</evidence>
<dbReference type="Proteomes" id="UP001219934">
    <property type="component" value="Unassembled WGS sequence"/>
</dbReference>
<accession>A0AAD6BHU4</accession>
<dbReference type="GO" id="GO:0006805">
    <property type="term" value="P:xenobiotic metabolic process"/>
    <property type="evidence" value="ECO:0007669"/>
    <property type="project" value="TreeGrafter"/>
</dbReference>
<evidence type="ECO:0000313" key="16">
    <source>
        <dbReference type="Proteomes" id="UP001219934"/>
    </source>
</evidence>
<name>A0AAD6BHU4_9TELE</name>